<evidence type="ECO:0000256" key="3">
    <source>
        <dbReference type="SAM" id="SignalP"/>
    </source>
</evidence>
<proteinExistence type="predicted"/>
<evidence type="ECO:0000313" key="5">
    <source>
        <dbReference type="Proteomes" id="UP000777482"/>
    </source>
</evidence>
<dbReference type="Proteomes" id="UP000777482">
    <property type="component" value="Unassembled WGS sequence"/>
</dbReference>
<feature type="compositionally biased region" description="Polar residues" evidence="1">
    <location>
        <begin position="120"/>
        <end position="154"/>
    </location>
</feature>
<sequence>MRTATAIAACAALLAAAPSAFAQLATMRGTIPGSLHQCEDTTVFFFDSGNASPKTLVLLPQGQGPSGDTTLADVEAIGPLQVIGDITTPDAQSFPFTLQIAAGVSFDTYGFLPDGTGKNLNLPRSVQTPLPGASQCNPASVGQANAAQPTSTSDSAAGMTTSTRAAASATSTNSPVSASSAASGAASSASIGTLSSASSAASSARSTSSSASAAAASGSTTPSSGAAPVAAVGVGAAFMALGAAVVAAL</sequence>
<feature type="compositionally biased region" description="Low complexity" evidence="1">
    <location>
        <begin position="155"/>
        <end position="179"/>
    </location>
</feature>
<organism evidence="4 5">
    <name type="scientific">Rhodotorula mucilaginosa</name>
    <name type="common">Yeast</name>
    <name type="synonym">Rhodotorula rubra</name>
    <dbReference type="NCBI Taxonomy" id="5537"/>
    <lineage>
        <taxon>Eukaryota</taxon>
        <taxon>Fungi</taxon>
        <taxon>Dikarya</taxon>
        <taxon>Basidiomycota</taxon>
        <taxon>Pucciniomycotina</taxon>
        <taxon>Microbotryomycetes</taxon>
        <taxon>Sporidiobolales</taxon>
        <taxon>Sporidiobolaceae</taxon>
        <taxon>Rhodotorula</taxon>
    </lineage>
</organism>
<feature type="region of interest" description="Disordered" evidence="1">
    <location>
        <begin position="120"/>
        <end position="179"/>
    </location>
</feature>
<feature type="chain" id="PRO_5040486112" evidence="3">
    <location>
        <begin position="23"/>
        <end position="249"/>
    </location>
</feature>
<dbReference type="OrthoDB" id="2538322at2759"/>
<feature type="signal peptide" evidence="3">
    <location>
        <begin position="1"/>
        <end position="22"/>
    </location>
</feature>
<dbReference type="EMBL" id="PUHQ01000046">
    <property type="protein sequence ID" value="KAG0660241.1"/>
    <property type="molecule type" value="Genomic_DNA"/>
</dbReference>
<evidence type="ECO:0000256" key="1">
    <source>
        <dbReference type="SAM" id="MobiDB-lite"/>
    </source>
</evidence>
<keyword evidence="2" id="KW-1133">Transmembrane helix</keyword>
<gene>
    <name evidence="4" type="ORF">C6P46_004695</name>
</gene>
<protein>
    <submittedName>
        <fullName evidence="4">Uncharacterized protein</fullName>
    </submittedName>
</protein>
<reference evidence="4 5" key="1">
    <citation type="submission" date="2020-11" db="EMBL/GenBank/DDBJ databases">
        <title>Kefir isolates.</title>
        <authorList>
            <person name="Marcisauskas S."/>
            <person name="Kim Y."/>
            <person name="Blasche S."/>
        </authorList>
    </citation>
    <scope>NUCLEOTIDE SEQUENCE [LARGE SCALE GENOMIC DNA]</scope>
    <source>
        <strain evidence="4 5">KR</strain>
    </source>
</reference>
<comment type="caution">
    <text evidence="4">The sequence shown here is derived from an EMBL/GenBank/DDBJ whole genome shotgun (WGS) entry which is preliminary data.</text>
</comment>
<accession>A0A9P6W200</accession>
<keyword evidence="2" id="KW-0812">Transmembrane</keyword>
<name>A0A9P6W200_RHOMI</name>
<evidence type="ECO:0000256" key="2">
    <source>
        <dbReference type="SAM" id="Phobius"/>
    </source>
</evidence>
<dbReference type="AlphaFoldDB" id="A0A9P6W200"/>
<keyword evidence="3" id="KW-0732">Signal</keyword>
<keyword evidence="2" id="KW-0472">Membrane</keyword>
<evidence type="ECO:0000313" key="4">
    <source>
        <dbReference type="EMBL" id="KAG0660241.1"/>
    </source>
</evidence>
<keyword evidence="5" id="KW-1185">Reference proteome</keyword>
<feature type="transmembrane region" description="Helical" evidence="2">
    <location>
        <begin position="226"/>
        <end position="248"/>
    </location>
</feature>